<name>A0A5M3W112_9ACTN</name>
<sequence length="344" mass="37796">MTDNPPWPPSLHDTLGTPGNIRRLGSSPRSRVWQAELHHRPIIVKQIVGGREPGLDNMDAGERHQREATALRLAARADPAVAPALLADDPREHLLILEHLPNRRTGQWPIRYAETLARLHATTTPRDAGALPPWKGPAPADADAFLALAAALGITPPAEAESELADLLDRLDPQGHHDLIHGDPCPGNDRHTPAGTRLLDFEAAALGNGLAELAYLRIGLPTCWNSTALAKPLISEAETAYRDIRGLPDDPRPLLDACAGWLIRGDALVERAHRGPADHLARLPGEDWHWGAVSARERLTHRLTVAAEFDHMPAFAHLCTRMRERATHRWPGLRPLPSRLITWV</sequence>
<organism evidence="2 3">
    <name type="scientific">Acrocarpospora corrugata</name>
    <dbReference type="NCBI Taxonomy" id="35763"/>
    <lineage>
        <taxon>Bacteria</taxon>
        <taxon>Bacillati</taxon>
        <taxon>Actinomycetota</taxon>
        <taxon>Actinomycetes</taxon>
        <taxon>Streptosporangiales</taxon>
        <taxon>Streptosporangiaceae</taxon>
        <taxon>Acrocarpospora</taxon>
    </lineage>
</organism>
<protein>
    <recommendedName>
        <fullName evidence="4">Aminoglycoside phosphotransferase domain-containing protein</fullName>
    </recommendedName>
</protein>
<evidence type="ECO:0000313" key="3">
    <source>
        <dbReference type="Proteomes" id="UP000334990"/>
    </source>
</evidence>
<evidence type="ECO:0008006" key="4">
    <source>
        <dbReference type="Google" id="ProtNLM"/>
    </source>
</evidence>
<accession>A0A5M3W112</accession>
<gene>
    <name evidence="2" type="ORF">Acor_23610</name>
</gene>
<dbReference type="RefSeq" id="WP_155336652.1">
    <property type="nucleotide sequence ID" value="NZ_BAAABN010000033.1"/>
</dbReference>
<proteinExistence type="predicted"/>
<comment type="caution">
    <text evidence="2">The sequence shown here is derived from an EMBL/GenBank/DDBJ whole genome shotgun (WGS) entry which is preliminary data.</text>
</comment>
<evidence type="ECO:0000313" key="2">
    <source>
        <dbReference type="EMBL" id="GES00298.1"/>
    </source>
</evidence>
<feature type="region of interest" description="Disordered" evidence="1">
    <location>
        <begin position="1"/>
        <end position="26"/>
    </location>
</feature>
<dbReference type="InterPro" id="IPR011009">
    <property type="entry name" value="Kinase-like_dom_sf"/>
</dbReference>
<keyword evidence="3" id="KW-1185">Reference proteome</keyword>
<evidence type="ECO:0000256" key="1">
    <source>
        <dbReference type="SAM" id="MobiDB-lite"/>
    </source>
</evidence>
<reference evidence="2 3" key="1">
    <citation type="submission" date="2019-10" db="EMBL/GenBank/DDBJ databases">
        <title>Whole genome shotgun sequence of Acrocarpospora corrugata NBRC 13972.</title>
        <authorList>
            <person name="Ichikawa N."/>
            <person name="Kimura A."/>
            <person name="Kitahashi Y."/>
            <person name="Komaki H."/>
            <person name="Oguchi A."/>
        </authorList>
    </citation>
    <scope>NUCLEOTIDE SEQUENCE [LARGE SCALE GENOMIC DNA]</scope>
    <source>
        <strain evidence="2 3">NBRC 13972</strain>
    </source>
</reference>
<dbReference type="EMBL" id="BLAD01000044">
    <property type="protein sequence ID" value="GES00298.1"/>
    <property type="molecule type" value="Genomic_DNA"/>
</dbReference>
<dbReference type="OrthoDB" id="115252at2"/>
<dbReference type="Proteomes" id="UP000334990">
    <property type="component" value="Unassembled WGS sequence"/>
</dbReference>
<dbReference type="SUPFAM" id="SSF56112">
    <property type="entry name" value="Protein kinase-like (PK-like)"/>
    <property type="match status" value="1"/>
</dbReference>
<dbReference type="Gene3D" id="3.90.1200.10">
    <property type="match status" value="1"/>
</dbReference>
<dbReference type="AlphaFoldDB" id="A0A5M3W112"/>